<dbReference type="Pfam" id="PF00722">
    <property type="entry name" value="Glyco_hydro_16"/>
    <property type="match status" value="1"/>
</dbReference>
<proteinExistence type="inferred from homology"/>
<dbReference type="EMBL" id="QLMJ01000013">
    <property type="protein sequence ID" value="RAK32862.1"/>
    <property type="molecule type" value="Genomic_DNA"/>
</dbReference>
<evidence type="ECO:0000313" key="6">
    <source>
        <dbReference type="EMBL" id="RAK32862.1"/>
    </source>
</evidence>
<dbReference type="InterPro" id="IPR003610">
    <property type="entry name" value="CBM5/12"/>
</dbReference>
<keyword evidence="2 6" id="KW-0378">Hydrolase</keyword>
<dbReference type="GO" id="GO:0005576">
    <property type="term" value="C:extracellular region"/>
    <property type="evidence" value="ECO:0007669"/>
    <property type="project" value="InterPro"/>
</dbReference>
<dbReference type="Gene3D" id="2.10.10.20">
    <property type="entry name" value="Carbohydrate-binding module superfamily 5/12"/>
    <property type="match status" value="1"/>
</dbReference>
<reference evidence="6 7" key="1">
    <citation type="submission" date="2018-06" db="EMBL/GenBank/DDBJ databases">
        <title>Genomic Encyclopedia of Type Strains, Phase III (KMG-III): the genomes of soil and plant-associated and newly described type strains.</title>
        <authorList>
            <person name="Whitman W."/>
        </authorList>
    </citation>
    <scope>NUCLEOTIDE SEQUENCE [LARGE SCALE GENOMIC DNA]</scope>
    <source>
        <strain evidence="6 7">CGMCC 4.7090</strain>
    </source>
</reference>
<evidence type="ECO:0000259" key="4">
    <source>
        <dbReference type="Pfam" id="PF00722"/>
    </source>
</evidence>
<feature type="chain" id="PRO_5038749653" evidence="3">
    <location>
        <begin position="24"/>
        <end position="241"/>
    </location>
</feature>
<dbReference type="SUPFAM" id="SSF51055">
    <property type="entry name" value="Carbohydrate binding domain"/>
    <property type="match status" value="1"/>
</dbReference>
<keyword evidence="3" id="KW-0732">Signal</keyword>
<feature type="signal peptide" evidence="3">
    <location>
        <begin position="1"/>
        <end position="23"/>
    </location>
</feature>
<sequence>MSSVRLLRSLTAAAVFVSGLAVAAPASAATTVTRVVFSDDFSGDRGTAPNPAKWVRQDDDARLDGEGNVTLDDPLRTVRTFASSNGHAEARIKPGREYGAWRALAVLDESGQLPAGQVEPLADDRVDPNEFHTFAIDWTATSIVWSVDGTKVLRFTPAESGKPFHLLLNVTMGERRSPDVVVDSVRVTVKVTVATKPWKKFTTYKAGQYVTYKDVAYRVRERHTSLPGWQPSLVPALFQKI</sequence>
<dbReference type="PANTHER" id="PTHR10963">
    <property type="entry name" value="GLYCOSYL HYDROLASE-RELATED"/>
    <property type="match status" value="1"/>
</dbReference>
<comment type="caution">
    <text evidence="6">The sequence shown here is derived from an EMBL/GenBank/DDBJ whole genome shotgun (WGS) entry which is preliminary data.</text>
</comment>
<dbReference type="RefSeq" id="WP_111651759.1">
    <property type="nucleotide sequence ID" value="NZ_JACHWI010000005.1"/>
</dbReference>
<dbReference type="InterPro" id="IPR050546">
    <property type="entry name" value="Glycosyl_Hydrlase_16"/>
</dbReference>
<organism evidence="6 7">
    <name type="scientific">Actinoplanes lutulentus</name>
    <dbReference type="NCBI Taxonomy" id="1287878"/>
    <lineage>
        <taxon>Bacteria</taxon>
        <taxon>Bacillati</taxon>
        <taxon>Actinomycetota</taxon>
        <taxon>Actinomycetes</taxon>
        <taxon>Micromonosporales</taxon>
        <taxon>Micromonosporaceae</taxon>
        <taxon>Actinoplanes</taxon>
    </lineage>
</organism>
<comment type="similarity">
    <text evidence="1">Belongs to the glycosyl hydrolase 16 family.</text>
</comment>
<name>A0A327Z6C1_9ACTN</name>
<dbReference type="Gene3D" id="2.60.120.200">
    <property type="match status" value="1"/>
</dbReference>
<dbReference type="InterPro" id="IPR036573">
    <property type="entry name" value="CBM_sf_5/12"/>
</dbReference>
<dbReference type="GO" id="GO:0004553">
    <property type="term" value="F:hydrolase activity, hydrolyzing O-glycosyl compounds"/>
    <property type="evidence" value="ECO:0007669"/>
    <property type="project" value="InterPro"/>
</dbReference>
<dbReference type="GO" id="GO:0005975">
    <property type="term" value="P:carbohydrate metabolic process"/>
    <property type="evidence" value="ECO:0007669"/>
    <property type="project" value="InterPro"/>
</dbReference>
<accession>A0A327Z6C1</accession>
<dbReference type="SUPFAM" id="SSF49899">
    <property type="entry name" value="Concanavalin A-like lectins/glucanases"/>
    <property type="match status" value="1"/>
</dbReference>
<dbReference type="Pfam" id="PF02839">
    <property type="entry name" value="CBM_5_12"/>
    <property type="match status" value="1"/>
</dbReference>
<keyword evidence="7" id="KW-1185">Reference proteome</keyword>
<dbReference type="AlphaFoldDB" id="A0A327Z6C1"/>
<dbReference type="OrthoDB" id="3289524at2"/>
<dbReference type="GO" id="GO:0030246">
    <property type="term" value="F:carbohydrate binding"/>
    <property type="evidence" value="ECO:0007669"/>
    <property type="project" value="InterPro"/>
</dbReference>
<evidence type="ECO:0000256" key="3">
    <source>
        <dbReference type="SAM" id="SignalP"/>
    </source>
</evidence>
<evidence type="ECO:0000256" key="2">
    <source>
        <dbReference type="ARBA" id="ARBA00022801"/>
    </source>
</evidence>
<dbReference type="InterPro" id="IPR013320">
    <property type="entry name" value="ConA-like_dom_sf"/>
</dbReference>
<protein>
    <submittedName>
        <fullName evidence="6">Glycosyl hydrolase family 16</fullName>
    </submittedName>
</protein>
<evidence type="ECO:0000256" key="1">
    <source>
        <dbReference type="ARBA" id="ARBA00006865"/>
    </source>
</evidence>
<feature type="domain" description="Chitin-binding type-3" evidence="5">
    <location>
        <begin position="198"/>
        <end position="239"/>
    </location>
</feature>
<dbReference type="InterPro" id="IPR000757">
    <property type="entry name" value="Beta-glucanase-like"/>
</dbReference>
<feature type="domain" description="GH16" evidence="4">
    <location>
        <begin position="129"/>
        <end position="160"/>
    </location>
</feature>
<evidence type="ECO:0000313" key="7">
    <source>
        <dbReference type="Proteomes" id="UP000249341"/>
    </source>
</evidence>
<dbReference type="PANTHER" id="PTHR10963:SF55">
    <property type="entry name" value="GLYCOSIDE HYDROLASE FAMILY 16 PROTEIN"/>
    <property type="match status" value="1"/>
</dbReference>
<dbReference type="CDD" id="cd12214">
    <property type="entry name" value="ChiA1_BD"/>
    <property type="match status" value="1"/>
</dbReference>
<evidence type="ECO:0000259" key="5">
    <source>
        <dbReference type="Pfam" id="PF02839"/>
    </source>
</evidence>
<dbReference type="Proteomes" id="UP000249341">
    <property type="component" value="Unassembled WGS sequence"/>
</dbReference>
<gene>
    <name evidence="6" type="ORF">B0I29_113159</name>
</gene>